<evidence type="ECO:0000259" key="2">
    <source>
        <dbReference type="PROSITE" id="PS51012"/>
    </source>
</evidence>
<dbReference type="OrthoDB" id="19161at2157"/>
<feature type="transmembrane region" description="Helical" evidence="1">
    <location>
        <begin position="172"/>
        <end position="189"/>
    </location>
</feature>
<dbReference type="PANTHER" id="PTHR43229:SF3">
    <property type="entry name" value="ABC-TYPE MULTIDRUG TRANSPORT SYSTEM, PERMEASE COMPONENT"/>
    <property type="match status" value="1"/>
</dbReference>
<accession>D5TZU6</accession>
<dbReference type="EMBL" id="CP001939">
    <property type="protein sequence ID" value="ADG90396.1"/>
    <property type="molecule type" value="Genomic_DNA"/>
</dbReference>
<feature type="transmembrane region" description="Helical" evidence="1">
    <location>
        <begin position="59"/>
        <end position="81"/>
    </location>
</feature>
<dbReference type="Pfam" id="PF12730">
    <property type="entry name" value="ABC2_membrane_4"/>
    <property type="match status" value="1"/>
</dbReference>
<dbReference type="PROSITE" id="PS51012">
    <property type="entry name" value="ABC_TM2"/>
    <property type="match status" value="1"/>
</dbReference>
<dbReference type="PANTHER" id="PTHR43229">
    <property type="entry name" value="NODULATION PROTEIN J"/>
    <property type="match status" value="1"/>
</dbReference>
<dbReference type="GeneID" id="9165125"/>
<proteinExistence type="predicted"/>
<dbReference type="GO" id="GO:0140359">
    <property type="term" value="F:ABC-type transporter activity"/>
    <property type="evidence" value="ECO:0007669"/>
    <property type="project" value="InterPro"/>
</dbReference>
<evidence type="ECO:0000313" key="4">
    <source>
        <dbReference type="Proteomes" id="UP000002376"/>
    </source>
</evidence>
<dbReference type="KEGG" id="tag:Tagg_0115"/>
<dbReference type="GO" id="GO:0043190">
    <property type="term" value="C:ATP-binding cassette (ABC) transporter complex"/>
    <property type="evidence" value="ECO:0007669"/>
    <property type="project" value="InterPro"/>
</dbReference>
<sequence length="265" mass="29476">MLSLHEFKAVLRVVEWDLMKLKRQKAFIAMRTAWFIIQTLVFGYAISKITRPDIGVDYYKFYLLGLYTALLYSASIARAYIIADEFDDGIIDYHLSLPLKRSVLAAGRVIGGAVSTIIFTIPMMVFILYLVGGLEPISLLTSIASAFAFSTGVVSFVVIIVMKLKSTDTTDILFGTIDAILVRLSSVFYPLPVIQALNLPAYYYLALLNPLTHFADFLRALVLPEYFLLQLTPAQSILYILGLGIGLLVVAIELFERKLEAGGVK</sequence>
<keyword evidence="1" id="KW-1133">Transmembrane helix</keyword>
<dbReference type="eggNOG" id="arCOG01467">
    <property type="taxonomic scope" value="Archaea"/>
</dbReference>
<evidence type="ECO:0000313" key="3">
    <source>
        <dbReference type="EMBL" id="ADG90396.1"/>
    </source>
</evidence>
<dbReference type="RefSeq" id="WP_013128989.1">
    <property type="nucleotide sequence ID" value="NC_014160.1"/>
</dbReference>
<reference evidence="3 4" key="1">
    <citation type="journal article" date="2010" name="Stand. Genomic Sci.">
        <title>Complete genome sequence of Thermosphaera aggregans type strain (M11TL).</title>
        <authorList>
            <person name="Spring S."/>
            <person name="Rachel R."/>
            <person name="Lapidus A."/>
            <person name="Davenport K."/>
            <person name="Tice H."/>
            <person name="Copeland A."/>
            <person name="Cheng J.F."/>
            <person name="Lucas S."/>
            <person name="Chen F."/>
            <person name="Nolan M."/>
            <person name="Bruce D."/>
            <person name="Goodwin L."/>
            <person name="Pitluck S."/>
            <person name="Ivanova N."/>
            <person name="Mavromatis K."/>
            <person name="Ovchinnikova G."/>
            <person name="Pati A."/>
            <person name="Chen A."/>
            <person name="Palaniappan K."/>
            <person name="Land M."/>
            <person name="Hauser L."/>
            <person name="Chang Y.J."/>
            <person name="Jeffries C.C."/>
            <person name="Brettin T."/>
            <person name="Detter J.C."/>
            <person name="Tapia R."/>
            <person name="Han C."/>
            <person name="Heimerl T."/>
            <person name="Weikl F."/>
            <person name="Brambilla E."/>
            <person name="Goker M."/>
            <person name="Bristow J."/>
            <person name="Eisen J.A."/>
            <person name="Markowitz V."/>
            <person name="Hugenholtz P."/>
            <person name="Kyrpides N.C."/>
            <person name="Klenk H.P."/>
        </authorList>
    </citation>
    <scope>NUCLEOTIDE SEQUENCE [LARGE SCALE GENOMIC DNA]</scope>
    <source>
        <strain evidence="4">DSM 11486 / M11TL</strain>
    </source>
</reference>
<gene>
    <name evidence="3" type="ordered locus">Tagg_0115</name>
</gene>
<evidence type="ECO:0000256" key="1">
    <source>
        <dbReference type="SAM" id="Phobius"/>
    </source>
</evidence>
<feature type="transmembrane region" description="Helical" evidence="1">
    <location>
        <begin position="28"/>
        <end position="47"/>
    </location>
</feature>
<feature type="transmembrane region" description="Helical" evidence="1">
    <location>
        <begin position="137"/>
        <end position="160"/>
    </location>
</feature>
<dbReference type="HOGENOM" id="CLU_992473_0_0_2"/>
<dbReference type="Proteomes" id="UP000002376">
    <property type="component" value="Chromosome"/>
</dbReference>
<reference evidence="4" key="2">
    <citation type="journal article" date="2010" name="Stand. Genomic Sci.">
        <title>Complete genome sequence of Thermosphaera aggregans type strain (M11TLT).</title>
        <authorList>
            <person name="Spring S."/>
            <person name="Rachel R."/>
            <person name="Lapidus A."/>
            <person name="Davenport K."/>
            <person name="Tice H."/>
            <person name="Copeland A."/>
            <person name="Cheng J.-F."/>
            <person name="Lucas S."/>
            <person name="Chen F."/>
            <person name="Nolan M."/>
            <person name="Bruce D."/>
            <person name="Goodwin L."/>
            <person name="Pitluck S."/>
            <person name="Ivanova N."/>
            <person name="Mavromatis K."/>
            <person name="Ovchinnikova G."/>
            <person name="Pati A."/>
            <person name="Chen A."/>
            <person name="Palaniappan K."/>
            <person name="Land M."/>
            <person name="Hauser L."/>
            <person name="Chang Y.-J."/>
            <person name="Jeffries C.C."/>
            <person name="Brettin T."/>
            <person name="Detter J.C."/>
            <person name="Tapia R."/>
            <person name="Han C."/>
            <person name="Heimerl T."/>
            <person name="Weikl F."/>
            <person name="Brambilla E."/>
            <person name="Goker M."/>
            <person name="Bristow J."/>
            <person name="Eisen J.A."/>
            <person name="Markowitz V."/>
            <person name="Hugenholtz P."/>
            <person name="Kyrpides N.C."/>
            <person name="Klenk H.-P."/>
        </authorList>
    </citation>
    <scope>NUCLEOTIDE SEQUENCE [LARGE SCALE GENOMIC DNA]</scope>
    <source>
        <strain evidence="4">DSM 11486 / M11TL</strain>
    </source>
</reference>
<feature type="transmembrane region" description="Helical" evidence="1">
    <location>
        <begin position="102"/>
        <end position="131"/>
    </location>
</feature>
<keyword evidence="1" id="KW-0472">Membrane</keyword>
<dbReference type="InterPro" id="IPR000412">
    <property type="entry name" value="ABC_2_transport"/>
</dbReference>
<reference key="3">
    <citation type="submission" date="2010-02" db="EMBL/GenBank/DDBJ databases">
        <title>Complete genome sequence of Thermosphaera aggregans type strain (M11TL).</title>
        <authorList>
            <consortium name="US DOE Joint Genome Institute (JGI-PGF)"/>
            <person name="Spring S."/>
            <person name="Lapidus A."/>
            <person name="Munk C."/>
            <person name="Schroeder M."/>
            <person name="Glavina Del Rio T."/>
            <person name="Tice H."/>
            <person name="Copeland A."/>
            <person name="Cheng J.-F."/>
            <person name="Lucas S."/>
            <person name="Chen F."/>
            <person name="Nolan M."/>
            <person name="Bruce D."/>
            <person name="Goodwin L."/>
            <person name="Pitluck S."/>
            <person name="Ivanova N."/>
            <person name="Mavromatis K."/>
            <person name="Ovchinnikova G."/>
            <person name="Pati A."/>
            <person name="Chen A."/>
            <person name="Palaniappan K."/>
            <person name="Land M."/>
            <person name="Hauser L."/>
            <person name="Chang Y.-J."/>
            <person name="Jeffries C.C."/>
            <person name="Brettin T."/>
            <person name="Detter J.C."/>
            <person name="Tapia R."/>
            <person name="Han C."/>
            <person name="Chain P."/>
            <person name="Heimerl T."/>
            <person name="Weik F."/>
            <person name="Goker M."/>
            <person name="Rachel R."/>
            <person name="Bristow J."/>
            <person name="Eisen J.A."/>
            <person name="Markowitz V."/>
            <person name="Hugenholtz P."/>
            <person name="Kyrpides N.C."/>
            <person name="Klenk H.-P."/>
        </authorList>
    </citation>
    <scope>NUCLEOTIDE SEQUENCE</scope>
    <source>
        <strain>DSM 11486</strain>
    </source>
</reference>
<protein>
    <submittedName>
        <fullName evidence="3">ABC-2 type transporter</fullName>
    </submittedName>
</protein>
<dbReference type="STRING" id="633148.Tagg_0115"/>
<keyword evidence="4" id="KW-1185">Reference proteome</keyword>
<dbReference type="PIRSF" id="PIRSF006648">
    <property type="entry name" value="DrrB"/>
    <property type="match status" value="1"/>
</dbReference>
<dbReference type="InterPro" id="IPR047817">
    <property type="entry name" value="ABC2_TM_bact-type"/>
</dbReference>
<dbReference type="InterPro" id="IPR051784">
    <property type="entry name" value="Nod_factor_ABC_transporter"/>
</dbReference>
<dbReference type="AlphaFoldDB" id="D5TZU6"/>
<feature type="domain" description="ABC transmembrane type-2" evidence="2">
    <location>
        <begin position="26"/>
        <end position="258"/>
    </location>
</feature>
<name>D5TZU6_THEAM</name>
<organism evidence="3 4">
    <name type="scientific">Thermosphaera aggregans (strain DSM 11486 / M11TL)</name>
    <dbReference type="NCBI Taxonomy" id="633148"/>
    <lineage>
        <taxon>Archaea</taxon>
        <taxon>Thermoproteota</taxon>
        <taxon>Thermoprotei</taxon>
        <taxon>Desulfurococcales</taxon>
        <taxon>Desulfurococcaceae</taxon>
        <taxon>Thermosphaera</taxon>
    </lineage>
</organism>
<feature type="transmembrane region" description="Helical" evidence="1">
    <location>
        <begin position="201"/>
        <end position="224"/>
    </location>
</feature>
<keyword evidence="1" id="KW-0812">Transmembrane</keyword>
<feature type="transmembrane region" description="Helical" evidence="1">
    <location>
        <begin position="236"/>
        <end position="255"/>
    </location>
</feature>